<keyword evidence="1" id="KW-0732">Signal</keyword>
<gene>
    <name evidence="2" type="ORF">HLB23_13995</name>
</gene>
<evidence type="ECO:0000313" key="3">
    <source>
        <dbReference type="Proteomes" id="UP000586827"/>
    </source>
</evidence>
<dbReference type="EMBL" id="JABELX010000004">
    <property type="protein sequence ID" value="NNH70960.1"/>
    <property type="molecule type" value="Genomic_DNA"/>
</dbReference>
<feature type="chain" id="PRO_5032997962" description="Secreted protein" evidence="1">
    <location>
        <begin position="21"/>
        <end position="130"/>
    </location>
</feature>
<evidence type="ECO:0008006" key="4">
    <source>
        <dbReference type="Google" id="ProtNLM"/>
    </source>
</evidence>
<sequence>MKVFAATLLALGLAAAPAAAQPNVPFMIDCSASHTDDSRLLLSCANPGSLPGTVDLMYVCSTPLDFNRQIIFNEPGHFVAPKSTLRLTRDCGPEQVIITYQAWPLTQDQQDDEQTRLDRIRAERDELAGR</sequence>
<dbReference type="AlphaFoldDB" id="A0A849C3E3"/>
<dbReference type="Proteomes" id="UP000586827">
    <property type="component" value="Unassembled WGS sequence"/>
</dbReference>
<feature type="signal peptide" evidence="1">
    <location>
        <begin position="1"/>
        <end position="20"/>
    </location>
</feature>
<organism evidence="2 3">
    <name type="scientific">Nocardia uniformis</name>
    <dbReference type="NCBI Taxonomy" id="53432"/>
    <lineage>
        <taxon>Bacteria</taxon>
        <taxon>Bacillati</taxon>
        <taxon>Actinomycetota</taxon>
        <taxon>Actinomycetes</taxon>
        <taxon>Mycobacteriales</taxon>
        <taxon>Nocardiaceae</taxon>
        <taxon>Nocardia</taxon>
    </lineage>
</organism>
<evidence type="ECO:0000256" key="1">
    <source>
        <dbReference type="SAM" id="SignalP"/>
    </source>
</evidence>
<comment type="caution">
    <text evidence="2">The sequence shown here is derived from an EMBL/GenBank/DDBJ whole genome shotgun (WGS) entry which is preliminary data.</text>
</comment>
<reference evidence="2 3" key="1">
    <citation type="submission" date="2020-05" db="EMBL/GenBank/DDBJ databases">
        <title>MicrobeNet Type strains.</title>
        <authorList>
            <person name="Nicholson A.C."/>
        </authorList>
    </citation>
    <scope>NUCLEOTIDE SEQUENCE [LARGE SCALE GENOMIC DNA]</scope>
    <source>
        <strain evidence="2 3">JCM 3224</strain>
    </source>
</reference>
<accession>A0A849C3E3</accession>
<name>A0A849C3E3_9NOCA</name>
<protein>
    <recommendedName>
        <fullName evidence="4">Secreted protein</fullName>
    </recommendedName>
</protein>
<dbReference type="RefSeq" id="WP_067523195.1">
    <property type="nucleotide sequence ID" value="NZ_JABELX010000004.1"/>
</dbReference>
<keyword evidence="3" id="KW-1185">Reference proteome</keyword>
<evidence type="ECO:0000313" key="2">
    <source>
        <dbReference type="EMBL" id="NNH70960.1"/>
    </source>
</evidence>
<proteinExistence type="predicted"/>